<comment type="caution">
    <text evidence="1">The sequence shown here is derived from an EMBL/GenBank/DDBJ whole genome shotgun (WGS) entry which is preliminary data.</text>
</comment>
<accession>A0A0P7C5T0</accession>
<keyword evidence="2" id="KW-1185">Reference proteome</keyword>
<name>A0A0P7C5T0_9BACT</name>
<evidence type="ECO:0000313" key="2">
    <source>
        <dbReference type="Proteomes" id="UP000050454"/>
    </source>
</evidence>
<dbReference type="STRING" id="1605367.AFM12_13650"/>
<reference evidence="1 2" key="1">
    <citation type="submission" date="2015-07" db="EMBL/GenBank/DDBJ databases">
        <title>The draft genome sequence of Leadbetterella sp. JN14-9.</title>
        <authorList>
            <person name="Liu Y."/>
            <person name="Du J."/>
            <person name="Shao Z."/>
        </authorList>
    </citation>
    <scope>NUCLEOTIDE SEQUENCE [LARGE SCALE GENOMIC DNA]</scope>
    <source>
        <strain evidence="1 2">JN14-9</strain>
    </source>
</reference>
<gene>
    <name evidence="1" type="ORF">AFM12_13650</name>
</gene>
<evidence type="ECO:0000313" key="1">
    <source>
        <dbReference type="EMBL" id="KPM47544.1"/>
    </source>
</evidence>
<dbReference type="AlphaFoldDB" id="A0A0P7C5T0"/>
<dbReference type="Proteomes" id="UP000050454">
    <property type="component" value="Unassembled WGS sequence"/>
</dbReference>
<protein>
    <submittedName>
        <fullName evidence="1">Uncharacterized protein</fullName>
    </submittedName>
</protein>
<proteinExistence type="predicted"/>
<dbReference type="RefSeq" id="WP_055149169.1">
    <property type="nucleotide sequence ID" value="NZ_JXSZ01000010.1"/>
</dbReference>
<sequence>MNKDRILKFLEGFNSKERRILEENWQTDNPEVVNDWLGQIYYLRANCRLNLEPDQKTTEIKKMYFKAARSSQLAWWFNMNLLVSLGRKTNISSNTTSAHIFMDYPKFLLSGNAELIKVHYSHVLKVFNDKRENDGTSIVYAFLNLINGNFEEAKKRVENIELKVEAGIKPLAMMVKGILMKDLELCNSAISLNNKIEKKFTNAYDYYPTSTALAKLGLDFQMNVDIMSPEINKSMLEFQEIEFEDIDNYFEMLGIEPLNRISLKNFKSNH</sequence>
<organism evidence="1 2">
    <name type="scientific">Jiulongibacter sediminis</name>
    <dbReference type="NCBI Taxonomy" id="1605367"/>
    <lineage>
        <taxon>Bacteria</taxon>
        <taxon>Pseudomonadati</taxon>
        <taxon>Bacteroidota</taxon>
        <taxon>Cytophagia</taxon>
        <taxon>Cytophagales</taxon>
        <taxon>Leadbetterellaceae</taxon>
        <taxon>Jiulongibacter</taxon>
    </lineage>
</organism>
<dbReference type="EMBL" id="LGTQ01000010">
    <property type="protein sequence ID" value="KPM47544.1"/>
    <property type="molecule type" value="Genomic_DNA"/>
</dbReference>